<dbReference type="PROSITE" id="PS51257">
    <property type="entry name" value="PROKAR_LIPOPROTEIN"/>
    <property type="match status" value="1"/>
</dbReference>
<dbReference type="Pfam" id="PF13847">
    <property type="entry name" value="Methyltransf_31"/>
    <property type="match status" value="1"/>
</dbReference>
<dbReference type="GO" id="GO:0008168">
    <property type="term" value="F:methyltransferase activity"/>
    <property type="evidence" value="ECO:0007669"/>
    <property type="project" value="UniProtKB-KW"/>
</dbReference>
<dbReference type="PANTHER" id="PTHR45128:SF2">
    <property type="entry name" value="METHYLTRANSFERASE DOMAIN-CONTAINING PROTEIN"/>
    <property type="match status" value="1"/>
</dbReference>
<feature type="domain" description="S-adenosylmethionine-dependent methyltransferase Rv2258c-like winged HTH" evidence="2">
    <location>
        <begin position="28"/>
        <end position="96"/>
    </location>
</feature>
<dbReference type="Proteomes" id="UP000248806">
    <property type="component" value="Unassembled WGS sequence"/>
</dbReference>
<dbReference type="CDD" id="cd02440">
    <property type="entry name" value="AdoMet_MTases"/>
    <property type="match status" value="1"/>
</dbReference>
<accession>A0A326UA84</accession>
<dbReference type="InterPro" id="IPR025714">
    <property type="entry name" value="Methyltranfer_dom"/>
</dbReference>
<dbReference type="RefSeq" id="WP_170142478.1">
    <property type="nucleotide sequence ID" value="NZ_BIFX01000002.1"/>
</dbReference>
<reference evidence="3 4" key="1">
    <citation type="submission" date="2018-06" db="EMBL/GenBank/DDBJ databases">
        <title>Genomic Encyclopedia of Archaeal and Bacterial Type Strains, Phase II (KMG-II): from individual species to whole genera.</title>
        <authorList>
            <person name="Goeker M."/>
        </authorList>
    </citation>
    <scope>NUCLEOTIDE SEQUENCE [LARGE SCALE GENOMIC DNA]</scope>
    <source>
        <strain evidence="3 4">ATCC BAA-1881</strain>
    </source>
</reference>
<evidence type="ECO:0000313" key="3">
    <source>
        <dbReference type="EMBL" id="PZW32712.1"/>
    </source>
</evidence>
<comment type="caution">
    <text evidence="3">The sequence shown here is derived from an EMBL/GenBank/DDBJ whole genome shotgun (WGS) entry which is preliminary data.</text>
</comment>
<dbReference type="SUPFAM" id="SSF53335">
    <property type="entry name" value="S-adenosyl-L-methionine-dependent methyltransferases"/>
    <property type="match status" value="1"/>
</dbReference>
<keyword evidence="4" id="KW-1185">Reference proteome</keyword>
<dbReference type="Gene3D" id="1.10.10.10">
    <property type="entry name" value="Winged helix-like DNA-binding domain superfamily/Winged helix DNA-binding domain"/>
    <property type="match status" value="1"/>
</dbReference>
<dbReference type="InterPro" id="IPR053173">
    <property type="entry name" value="SAM-binding_MTase"/>
</dbReference>
<dbReference type="EMBL" id="QKUF01000004">
    <property type="protein sequence ID" value="PZW32712.1"/>
    <property type="molecule type" value="Genomic_DNA"/>
</dbReference>
<dbReference type="PANTHER" id="PTHR45128">
    <property type="entry name" value="METHYLTRANSFERASE TYPE 11"/>
    <property type="match status" value="1"/>
</dbReference>
<evidence type="ECO:0000259" key="2">
    <source>
        <dbReference type="Pfam" id="PF21320"/>
    </source>
</evidence>
<dbReference type="Pfam" id="PF21320">
    <property type="entry name" value="WHD_Rv2258c"/>
    <property type="match status" value="1"/>
</dbReference>
<proteinExistence type="predicted"/>
<dbReference type="InterPro" id="IPR048711">
    <property type="entry name" value="WHD_Rv2258c"/>
</dbReference>
<evidence type="ECO:0000259" key="1">
    <source>
        <dbReference type="Pfam" id="PF13847"/>
    </source>
</evidence>
<dbReference type="AlphaFoldDB" id="A0A326UA84"/>
<name>A0A326UA84_THEHA</name>
<protein>
    <submittedName>
        <fullName evidence="3">Methyltransferase family protein</fullName>
    </submittedName>
</protein>
<sequence>MVVEDRDQAATKAFSEKVMRDVAGWLASLMACIGDRLGLFACLAQGEATSEELAARAQISERYAREWLGAMACAGYLDYDPTSKRFCLPPAHVPVLAQEDGLFFVGGLLQGTFGALPALGQLLAAFRSGEGVPMSAYSADAFEGMARLSNSWFENLLVQKWIPAMPSVQEKLMQGARMADIGCGQGRALLKLAQAYPKAHYCGYDIFAPHVERANADARAAGVADRVCFVQLDAAEGLPEQYDIITTFNMVHDAPDPLKLLQAIRQALAPGGHYICTEVDASDKLEENKGLHGTLFYCSSVLFCMPTSLAFQGAGLGTLGLPESRLREFCLKAGFRDLRRLPVEAPMNAFYDITA</sequence>
<feature type="domain" description="Methyltransferase" evidence="1">
    <location>
        <begin position="175"/>
        <end position="286"/>
    </location>
</feature>
<dbReference type="Gene3D" id="3.40.50.150">
    <property type="entry name" value="Vaccinia Virus protein VP39"/>
    <property type="match status" value="1"/>
</dbReference>
<dbReference type="InterPro" id="IPR036388">
    <property type="entry name" value="WH-like_DNA-bd_sf"/>
</dbReference>
<keyword evidence="3" id="KW-0808">Transferase</keyword>
<dbReference type="GO" id="GO:0032259">
    <property type="term" value="P:methylation"/>
    <property type="evidence" value="ECO:0007669"/>
    <property type="project" value="UniProtKB-KW"/>
</dbReference>
<evidence type="ECO:0000313" key="4">
    <source>
        <dbReference type="Proteomes" id="UP000248806"/>
    </source>
</evidence>
<dbReference type="SUPFAM" id="SSF46785">
    <property type="entry name" value="Winged helix' DNA-binding domain"/>
    <property type="match status" value="1"/>
</dbReference>
<organism evidence="3 4">
    <name type="scientific">Thermosporothrix hazakensis</name>
    <dbReference type="NCBI Taxonomy" id="644383"/>
    <lineage>
        <taxon>Bacteria</taxon>
        <taxon>Bacillati</taxon>
        <taxon>Chloroflexota</taxon>
        <taxon>Ktedonobacteria</taxon>
        <taxon>Ktedonobacterales</taxon>
        <taxon>Thermosporotrichaceae</taxon>
        <taxon>Thermosporothrix</taxon>
    </lineage>
</organism>
<dbReference type="InterPro" id="IPR029063">
    <property type="entry name" value="SAM-dependent_MTases_sf"/>
</dbReference>
<gene>
    <name evidence="3" type="ORF">EI42_01804</name>
</gene>
<dbReference type="InterPro" id="IPR036390">
    <property type="entry name" value="WH_DNA-bd_sf"/>
</dbReference>
<keyword evidence="3" id="KW-0489">Methyltransferase</keyword>